<keyword evidence="3" id="KW-1185">Reference proteome</keyword>
<feature type="compositionally biased region" description="Basic and acidic residues" evidence="1">
    <location>
        <begin position="36"/>
        <end position="46"/>
    </location>
</feature>
<comment type="caution">
    <text evidence="2">The sequence shown here is derived from an EMBL/GenBank/DDBJ whole genome shotgun (WGS) entry which is preliminary data.</text>
</comment>
<dbReference type="Proteomes" id="UP001446871">
    <property type="component" value="Unassembled WGS sequence"/>
</dbReference>
<evidence type="ECO:0000313" key="3">
    <source>
        <dbReference type="Proteomes" id="UP001446871"/>
    </source>
</evidence>
<gene>
    <name evidence="2" type="ORF">PG996_004711</name>
</gene>
<dbReference type="EMBL" id="JAQQWM010000002">
    <property type="protein sequence ID" value="KAK8078541.1"/>
    <property type="molecule type" value="Genomic_DNA"/>
</dbReference>
<organism evidence="2 3">
    <name type="scientific">Apiospora saccharicola</name>
    <dbReference type="NCBI Taxonomy" id="335842"/>
    <lineage>
        <taxon>Eukaryota</taxon>
        <taxon>Fungi</taxon>
        <taxon>Dikarya</taxon>
        <taxon>Ascomycota</taxon>
        <taxon>Pezizomycotina</taxon>
        <taxon>Sordariomycetes</taxon>
        <taxon>Xylariomycetidae</taxon>
        <taxon>Amphisphaeriales</taxon>
        <taxon>Apiosporaceae</taxon>
        <taxon>Apiospora</taxon>
    </lineage>
</organism>
<feature type="compositionally biased region" description="Low complexity" evidence="1">
    <location>
        <begin position="79"/>
        <end position="108"/>
    </location>
</feature>
<sequence>MPHQRHNTSIYHTAYSTAPPTSHAPAQNNNTPIIKVEGDQGEEKESFATLYARRLSNSTTIPPVTPKDAKPGAGRSRPSSSSSSSSSSASSASNCNGNSNGNSNGNGNQSDRVSAFVHYEEVGATELDGSKGDGILVRAISKDGTKYMFSLAKGYNMKGTR</sequence>
<proteinExistence type="predicted"/>
<reference evidence="2 3" key="1">
    <citation type="submission" date="2023-01" db="EMBL/GenBank/DDBJ databases">
        <title>Analysis of 21 Apiospora genomes using comparative genomics revels a genus with tremendous synthesis potential of carbohydrate active enzymes and secondary metabolites.</title>
        <authorList>
            <person name="Sorensen T."/>
        </authorList>
    </citation>
    <scope>NUCLEOTIDE SEQUENCE [LARGE SCALE GENOMIC DNA]</scope>
    <source>
        <strain evidence="2 3">CBS 83171</strain>
    </source>
</reference>
<accession>A0ABR1W4U1</accession>
<protein>
    <submittedName>
        <fullName evidence="2">Uncharacterized protein</fullName>
    </submittedName>
</protein>
<feature type="region of interest" description="Disordered" evidence="1">
    <location>
        <begin position="1"/>
        <end position="111"/>
    </location>
</feature>
<feature type="compositionally biased region" description="Polar residues" evidence="1">
    <location>
        <begin position="7"/>
        <end position="32"/>
    </location>
</feature>
<evidence type="ECO:0000256" key="1">
    <source>
        <dbReference type="SAM" id="MobiDB-lite"/>
    </source>
</evidence>
<name>A0ABR1W4U1_9PEZI</name>
<evidence type="ECO:0000313" key="2">
    <source>
        <dbReference type="EMBL" id="KAK8078541.1"/>
    </source>
</evidence>